<keyword evidence="4" id="KW-0507">mRNA processing</keyword>
<comment type="subcellular location">
    <subcellularLocation>
        <location evidence="2">Cytoplasm</location>
    </subcellularLocation>
    <subcellularLocation>
        <location evidence="1">Nucleus</location>
    </subcellularLocation>
</comment>
<evidence type="ECO:0000256" key="3">
    <source>
        <dbReference type="ARBA" id="ARBA00022490"/>
    </source>
</evidence>
<dbReference type="InterPro" id="IPR034237">
    <property type="entry name" value="FOX1_RRM"/>
</dbReference>
<dbReference type="PIRSF" id="PIRSF037932">
    <property type="entry name" value="Ataxin_2_bd_A2BP"/>
    <property type="match status" value="1"/>
</dbReference>
<feature type="region of interest" description="Disordered" evidence="13">
    <location>
        <begin position="1"/>
        <end position="194"/>
    </location>
</feature>
<keyword evidence="16" id="KW-1185">Reference proteome</keyword>
<dbReference type="PANTHER" id="PTHR15597">
    <property type="entry name" value="ATAXIN 2-BINDING PROTEIN 1-RELATED"/>
    <property type="match status" value="1"/>
</dbReference>
<feature type="compositionally biased region" description="Gly residues" evidence="13">
    <location>
        <begin position="19"/>
        <end position="29"/>
    </location>
</feature>
<dbReference type="InterPro" id="IPR035979">
    <property type="entry name" value="RBD_domain_sf"/>
</dbReference>
<organism evidence="15 16">
    <name type="scientific">Otus sunia</name>
    <name type="common">Oriental scops-owl</name>
    <dbReference type="NCBI Taxonomy" id="257818"/>
    <lineage>
        <taxon>Eukaryota</taxon>
        <taxon>Metazoa</taxon>
        <taxon>Chordata</taxon>
        <taxon>Craniata</taxon>
        <taxon>Vertebrata</taxon>
        <taxon>Euteleostomi</taxon>
        <taxon>Archelosauria</taxon>
        <taxon>Archosauria</taxon>
        <taxon>Dinosauria</taxon>
        <taxon>Saurischia</taxon>
        <taxon>Theropoda</taxon>
        <taxon>Coelurosauria</taxon>
        <taxon>Aves</taxon>
        <taxon>Neognathae</taxon>
        <taxon>Neoaves</taxon>
        <taxon>Telluraves</taxon>
        <taxon>Strigiformes</taxon>
        <taxon>Strigidae</taxon>
        <taxon>Otus</taxon>
    </lineage>
</organism>
<evidence type="ECO:0000256" key="1">
    <source>
        <dbReference type="ARBA" id="ARBA00004123"/>
    </source>
</evidence>
<feature type="site" description="Interaction with RNA" evidence="12">
    <location>
        <position position="231"/>
    </location>
</feature>
<dbReference type="InterPro" id="IPR017325">
    <property type="entry name" value="RBFOX1-3"/>
</dbReference>
<evidence type="ECO:0000259" key="14">
    <source>
        <dbReference type="PROSITE" id="PS50102"/>
    </source>
</evidence>
<dbReference type="PANTHER" id="PTHR15597:SF31">
    <property type="entry name" value="RNA BINDING PROTEIN FOX-1 HOMOLOG 2"/>
    <property type="match status" value="1"/>
</dbReference>
<feature type="site" description="Interaction with RNA" evidence="12">
    <location>
        <position position="227"/>
    </location>
</feature>
<evidence type="ECO:0000256" key="7">
    <source>
        <dbReference type="ARBA" id="ARBA00023242"/>
    </source>
</evidence>
<evidence type="ECO:0000256" key="8">
    <source>
        <dbReference type="ARBA" id="ARBA00040383"/>
    </source>
</evidence>
<keyword evidence="5 12" id="KW-0694">RNA-binding</keyword>
<evidence type="ECO:0000256" key="10">
    <source>
        <dbReference type="ARBA" id="ARBA00042740"/>
    </source>
</evidence>
<dbReference type="FunFam" id="3.30.70.330:FF:000375">
    <property type="entry name" value="RNA binding fox-1 homolog 1"/>
    <property type="match status" value="1"/>
</dbReference>
<name>A0A8C8E930_9STRI</name>
<dbReference type="AlphaFoldDB" id="A0A8C8E930"/>
<feature type="compositionally biased region" description="Low complexity" evidence="13">
    <location>
        <begin position="1"/>
        <end position="18"/>
    </location>
</feature>
<dbReference type="CDD" id="cd12407">
    <property type="entry name" value="RRM_FOX1_like"/>
    <property type="match status" value="1"/>
</dbReference>
<keyword evidence="3" id="KW-0963">Cytoplasm</keyword>
<dbReference type="InterPro" id="IPR000504">
    <property type="entry name" value="RRM_dom"/>
</dbReference>
<dbReference type="GO" id="GO:0003729">
    <property type="term" value="F:mRNA binding"/>
    <property type="evidence" value="ECO:0007669"/>
    <property type="project" value="TreeGrafter"/>
</dbReference>
<protein>
    <recommendedName>
        <fullName evidence="8">RNA binding protein fox-1 homolog 2</fullName>
    </recommendedName>
    <alternativeName>
        <fullName evidence="10">Fox-1 homolog B</fullName>
    </alternativeName>
    <alternativeName>
        <fullName evidence="9">RNA-binding motif protein 9</fullName>
    </alternativeName>
    <alternativeName>
        <fullName evidence="11">RNA-binding protein 9</fullName>
    </alternativeName>
</protein>
<dbReference type="GO" id="GO:0005634">
    <property type="term" value="C:nucleus"/>
    <property type="evidence" value="ECO:0007669"/>
    <property type="project" value="UniProtKB-SubCell"/>
</dbReference>
<evidence type="ECO:0000256" key="6">
    <source>
        <dbReference type="ARBA" id="ARBA00023187"/>
    </source>
</evidence>
<evidence type="ECO:0000256" key="11">
    <source>
        <dbReference type="ARBA" id="ARBA00042922"/>
    </source>
</evidence>
<dbReference type="GO" id="GO:0000381">
    <property type="term" value="P:regulation of alternative mRNA splicing, via spliceosome"/>
    <property type="evidence" value="ECO:0007669"/>
    <property type="project" value="InterPro"/>
</dbReference>
<accession>A0A8C8E930</accession>
<dbReference type="Proteomes" id="UP000694552">
    <property type="component" value="Unplaced"/>
</dbReference>
<evidence type="ECO:0000256" key="12">
    <source>
        <dbReference type="PIRSR" id="PIRSR037932-1"/>
    </source>
</evidence>
<dbReference type="SMART" id="SM00360">
    <property type="entry name" value="RRM"/>
    <property type="match status" value="1"/>
</dbReference>
<evidence type="ECO:0000256" key="5">
    <source>
        <dbReference type="ARBA" id="ARBA00022884"/>
    </source>
</evidence>
<keyword evidence="7" id="KW-0539">Nucleus</keyword>
<feature type="site" description="Interaction with RNA" evidence="12">
    <location>
        <position position="197"/>
    </location>
</feature>
<feature type="compositionally biased region" description="Basic and acidic residues" evidence="13">
    <location>
        <begin position="49"/>
        <end position="60"/>
    </location>
</feature>
<dbReference type="InterPro" id="IPR047131">
    <property type="entry name" value="RBFOX1-like"/>
</dbReference>
<evidence type="ECO:0000313" key="15">
    <source>
        <dbReference type="Ensembl" id="ENSOSUP00000010149.1"/>
    </source>
</evidence>
<dbReference type="GO" id="GO:0006397">
    <property type="term" value="P:mRNA processing"/>
    <property type="evidence" value="ECO:0007669"/>
    <property type="project" value="UniProtKB-KW"/>
</dbReference>
<dbReference type="GO" id="GO:0005737">
    <property type="term" value="C:cytoplasm"/>
    <property type="evidence" value="ECO:0007669"/>
    <property type="project" value="UniProtKB-SubCell"/>
</dbReference>
<reference evidence="15" key="2">
    <citation type="submission" date="2025-09" db="UniProtKB">
        <authorList>
            <consortium name="Ensembl"/>
        </authorList>
    </citation>
    <scope>IDENTIFICATION</scope>
</reference>
<feature type="domain" description="RRM" evidence="14">
    <location>
        <begin position="188"/>
        <end position="264"/>
    </location>
</feature>
<keyword evidence="6" id="KW-0508">mRNA splicing</keyword>
<dbReference type="GO" id="GO:0007399">
    <property type="term" value="P:nervous system development"/>
    <property type="evidence" value="ECO:0007669"/>
    <property type="project" value="InterPro"/>
</dbReference>
<dbReference type="InterPro" id="IPR025670">
    <property type="entry name" value="Fox-1_C_dom"/>
</dbReference>
<dbReference type="Pfam" id="PF00076">
    <property type="entry name" value="RRM_1"/>
    <property type="match status" value="1"/>
</dbReference>
<dbReference type="SUPFAM" id="SSF54928">
    <property type="entry name" value="RNA-binding domain, RBD"/>
    <property type="match status" value="1"/>
</dbReference>
<feature type="compositionally biased region" description="Polar residues" evidence="13">
    <location>
        <begin position="126"/>
        <end position="161"/>
    </location>
</feature>
<dbReference type="GO" id="GO:0008380">
    <property type="term" value="P:RNA splicing"/>
    <property type="evidence" value="ECO:0007669"/>
    <property type="project" value="UniProtKB-KW"/>
</dbReference>
<dbReference type="InterPro" id="IPR012677">
    <property type="entry name" value="Nucleotide-bd_a/b_plait_sf"/>
</dbReference>
<feature type="site" description="Interaction with RNA" evidence="12">
    <location>
        <position position="198"/>
    </location>
</feature>
<feature type="site" description="Interaction with RNA" evidence="12">
    <location>
        <position position="222"/>
    </location>
</feature>
<evidence type="ECO:0000313" key="16">
    <source>
        <dbReference type="Proteomes" id="UP000694552"/>
    </source>
</evidence>
<dbReference type="Ensembl" id="ENSOSUT00000010506.1">
    <property type="protein sequence ID" value="ENSOSUP00000010149.1"/>
    <property type="gene ID" value="ENSOSUG00000007414.1"/>
</dbReference>
<dbReference type="Gene3D" id="3.30.70.330">
    <property type="match status" value="1"/>
</dbReference>
<evidence type="ECO:0000256" key="9">
    <source>
        <dbReference type="ARBA" id="ARBA00041605"/>
    </source>
</evidence>
<feature type="site" description="Interaction with RNA" evidence="12">
    <location>
        <position position="265"/>
    </location>
</feature>
<reference evidence="15" key="1">
    <citation type="submission" date="2025-08" db="UniProtKB">
        <authorList>
            <consortium name="Ensembl"/>
        </authorList>
    </citation>
    <scope>IDENTIFICATION</scope>
</reference>
<evidence type="ECO:0000256" key="4">
    <source>
        <dbReference type="ARBA" id="ARBA00022664"/>
    </source>
</evidence>
<proteinExistence type="predicted"/>
<evidence type="ECO:0000256" key="2">
    <source>
        <dbReference type="ARBA" id="ARBA00004496"/>
    </source>
</evidence>
<feature type="compositionally biased region" description="Low complexity" evidence="13">
    <location>
        <begin position="164"/>
        <end position="184"/>
    </location>
</feature>
<sequence>MAEGGQPPQQQQPQPQLLAGGGGGGGGAARGVKRESELEQPMPGGDGAEGGHSKRLRTEAEADGGGMQNEPLTSGYHGYPARDNQGNQEPAATPDAMVQPFTTIPFPPPPQNGIPTEYGVPHTQDYAGQTSEHNLTLYGSTQPHGEQSTNTASTQNGSLAQTEGGAQTDGQQSQTQSSENTESKSTPKRLHVSNIPFRFRDPDLRQMFGQFGKILDVEIIFNERGSKGFGFVTFENSADADRAREKLHGTVVEGRKIEVNNATARVMTNKKMVTPYANASSFQADVSLGNDAAVPLSGRGGINTYIPLIIPGFPYPTAATTAAAFRGAHLRGRGRTVYGAVRAVPPTAIPAYPGVVYQDGFYGADLYLTEEMLTSRSKSLSGVSVPFSDITDGVDMQPTDMHSLLLQQQPRPLQPLQQLTAMVMAGCTQQILTMPLPLLLATELALWRVYTEVATADSPPTEVT</sequence>
<dbReference type="PROSITE" id="PS50102">
    <property type="entry name" value="RRM"/>
    <property type="match status" value="1"/>
</dbReference>
<evidence type="ECO:0000256" key="13">
    <source>
        <dbReference type="SAM" id="MobiDB-lite"/>
    </source>
</evidence>
<feature type="site" description="Interaction with RNA" evidence="12">
    <location>
        <position position="189"/>
    </location>
</feature>
<feature type="site" description="Interaction with RNA" evidence="12">
    <location>
        <position position="255"/>
    </location>
</feature>
<dbReference type="Pfam" id="PF12414">
    <property type="entry name" value="Fox-1_C"/>
    <property type="match status" value="1"/>
</dbReference>